<evidence type="ECO:0000256" key="1">
    <source>
        <dbReference type="SAM" id="Phobius"/>
    </source>
</evidence>
<sequence length="52" mass="5996">MGPINWPFFGSLILSLTKGMFWAFYVSPDRIDRGPAKLHCDVGFLNWLPVKR</sequence>
<dbReference type="AlphaFoldDB" id="A0A5N6EDQ6"/>
<accession>A0A5N6EDQ6</accession>
<organism evidence="2 3">
    <name type="scientific">Aspergillus novoparasiticus</name>
    <dbReference type="NCBI Taxonomy" id="986946"/>
    <lineage>
        <taxon>Eukaryota</taxon>
        <taxon>Fungi</taxon>
        <taxon>Dikarya</taxon>
        <taxon>Ascomycota</taxon>
        <taxon>Pezizomycotina</taxon>
        <taxon>Eurotiomycetes</taxon>
        <taxon>Eurotiomycetidae</taxon>
        <taxon>Eurotiales</taxon>
        <taxon>Aspergillaceae</taxon>
        <taxon>Aspergillus</taxon>
        <taxon>Aspergillus subgen. Circumdati</taxon>
    </lineage>
</organism>
<evidence type="ECO:0000313" key="3">
    <source>
        <dbReference type="Proteomes" id="UP000326799"/>
    </source>
</evidence>
<gene>
    <name evidence="2" type="ORF">BDV33DRAFT_181229</name>
</gene>
<keyword evidence="1" id="KW-1133">Transmembrane helix</keyword>
<reference evidence="2 3" key="1">
    <citation type="submission" date="2019-04" db="EMBL/GenBank/DDBJ databases">
        <title>Fungal friends and foes A comparative genomics study of 23 Aspergillus species from section Flavi.</title>
        <authorList>
            <consortium name="DOE Joint Genome Institute"/>
            <person name="Kjaerbolling I."/>
            <person name="Vesth T.C."/>
            <person name="Frisvad J.C."/>
            <person name="Nybo J.L."/>
            <person name="Theobald S."/>
            <person name="Kildgaard S."/>
            <person name="Petersen T.I."/>
            <person name="Kuo A."/>
            <person name="Sato A."/>
            <person name="Lyhne E.K."/>
            <person name="Kogle M.E."/>
            <person name="Wiebenga A."/>
            <person name="Kun R.S."/>
            <person name="Lubbers R.J."/>
            <person name="Makela M.R."/>
            <person name="Barry K."/>
            <person name="Chovatia M."/>
            <person name="Clum A."/>
            <person name="Daum C."/>
            <person name="Haridas S."/>
            <person name="He G."/>
            <person name="LaButti K."/>
            <person name="Lipzen A."/>
            <person name="Mondo S."/>
            <person name="Pangilinan J."/>
            <person name="Riley R."/>
            <person name="Salamov A."/>
            <person name="Simmons B.A."/>
            <person name="Magnuson J.K."/>
            <person name="Henrissat B."/>
            <person name="Mortensen U.H."/>
            <person name="Larsen T.O."/>
            <person name="De vries R.P."/>
            <person name="Grigoriev I.V."/>
            <person name="Machida M."/>
            <person name="Baker S.E."/>
            <person name="Andersen M.R."/>
        </authorList>
    </citation>
    <scope>NUCLEOTIDE SEQUENCE [LARGE SCALE GENOMIC DNA]</scope>
    <source>
        <strain evidence="2 3">CBS 126849</strain>
    </source>
</reference>
<keyword evidence="1" id="KW-0812">Transmembrane</keyword>
<protein>
    <submittedName>
        <fullName evidence="2">Uncharacterized protein</fullName>
    </submittedName>
</protein>
<proteinExistence type="predicted"/>
<feature type="transmembrane region" description="Helical" evidence="1">
    <location>
        <begin position="6"/>
        <end position="27"/>
    </location>
</feature>
<keyword evidence="3" id="KW-1185">Reference proteome</keyword>
<dbReference type="Proteomes" id="UP000326799">
    <property type="component" value="Unassembled WGS sequence"/>
</dbReference>
<keyword evidence="1" id="KW-0472">Membrane</keyword>
<dbReference type="EMBL" id="ML733509">
    <property type="protein sequence ID" value="KAB8215195.1"/>
    <property type="molecule type" value="Genomic_DNA"/>
</dbReference>
<evidence type="ECO:0000313" key="2">
    <source>
        <dbReference type="EMBL" id="KAB8215195.1"/>
    </source>
</evidence>
<name>A0A5N6EDQ6_9EURO</name>